<proteinExistence type="predicted"/>
<dbReference type="AlphaFoldDB" id="A0A0F9JEQ9"/>
<sequence>MTSEEKTFERLPAAYQEVLRYLVADTYGEEYKDATDAWLEWEGSVLQDFDLAPPPDENDKTTWSFELIAFVRGWLAATAKDRPMRRNGHS</sequence>
<gene>
    <name evidence="1" type="ORF">LCGC14_1462530</name>
</gene>
<comment type="caution">
    <text evidence="1">The sequence shown here is derived from an EMBL/GenBank/DDBJ whole genome shotgun (WGS) entry which is preliminary data.</text>
</comment>
<name>A0A0F9JEQ9_9ZZZZ</name>
<organism evidence="1">
    <name type="scientific">marine sediment metagenome</name>
    <dbReference type="NCBI Taxonomy" id="412755"/>
    <lineage>
        <taxon>unclassified sequences</taxon>
        <taxon>metagenomes</taxon>
        <taxon>ecological metagenomes</taxon>
    </lineage>
</organism>
<reference evidence="1" key="1">
    <citation type="journal article" date="2015" name="Nature">
        <title>Complex archaea that bridge the gap between prokaryotes and eukaryotes.</title>
        <authorList>
            <person name="Spang A."/>
            <person name="Saw J.H."/>
            <person name="Jorgensen S.L."/>
            <person name="Zaremba-Niedzwiedzka K."/>
            <person name="Martijn J."/>
            <person name="Lind A.E."/>
            <person name="van Eijk R."/>
            <person name="Schleper C."/>
            <person name="Guy L."/>
            <person name="Ettema T.J."/>
        </authorList>
    </citation>
    <scope>NUCLEOTIDE SEQUENCE</scope>
</reference>
<dbReference type="EMBL" id="LAZR01010198">
    <property type="protein sequence ID" value="KKM68274.1"/>
    <property type="molecule type" value="Genomic_DNA"/>
</dbReference>
<accession>A0A0F9JEQ9</accession>
<protein>
    <submittedName>
        <fullName evidence="1">Uncharacterized protein</fullName>
    </submittedName>
</protein>
<evidence type="ECO:0000313" key="1">
    <source>
        <dbReference type="EMBL" id="KKM68274.1"/>
    </source>
</evidence>